<evidence type="ECO:0000313" key="2">
    <source>
        <dbReference type="EMBL" id="CAK7234266.1"/>
    </source>
</evidence>
<keyword evidence="3" id="KW-1185">Reference proteome</keyword>
<name>A0ABP0CQU4_9PEZI</name>
<evidence type="ECO:0008006" key="4">
    <source>
        <dbReference type="Google" id="ProtNLM"/>
    </source>
</evidence>
<gene>
    <name evidence="2" type="ORF">SEUCBS140593_008884</name>
</gene>
<evidence type="ECO:0000313" key="3">
    <source>
        <dbReference type="Proteomes" id="UP001642482"/>
    </source>
</evidence>
<dbReference type="InterPro" id="IPR043750">
    <property type="entry name" value="DUF5695"/>
</dbReference>
<reference evidence="2 3" key="1">
    <citation type="submission" date="2024-01" db="EMBL/GenBank/DDBJ databases">
        <authorList>
            <person name="Allen C."/>
            <person name="Tagirdzhanova G."/>
        </authorList>
    </citation>
    <scope>NUCLEOTIDE SEQUENCE [LARGE SCALE GENOMIC DNA]</scope>
</reference>
<dbReference type="Pfam" id="PF18951">
    <property type="entry name" value="DUF5695"/>
    <property type="match status" value="1"/>
</dbReference>
<dbReference type="EMBL" id="CAWUHD010000132">
    <property type="protein sequence ID" value="CAK7234266.1"/>
    <property type="molecule type" value="Genomic_DNA"/>
</dbReference>
<evidence type="ECO:0000256" key="1">
    <source>
        <dbReference type="SAM" id="SignalP"/>
    </source>
</evidence>
<organism evidence="2 3">
    <name type="scientific">Sporothrix eucalyptigena</name>
    <dbReference type="NCBI Taxonomy" id="1812306"/>
    <lineage>
        <taxon>Eukaryota</taxon>
        <taxon>Fungi</taxon>
        <taxon>Dikarya</taxon>
        <taxon>Ascomycota</taxon>
        <taxon>Pezizomycotina</taxon>
        <taxon>Sordariomycetes</taxon>
        <taxon>Sordariomycetidae</taxon>
        <taxon>Ophiostomatales</taxon>
        <taxon>Ophiostomataceae</taxon>
        <taxon>Sporothrix</taxon>
    </lineage>
</organism>
<protein>
    <recommendedName>
        <fullName evidence="4">Six-hairpin glycosidase-like protein</fullName>
    </recommendedName>
</protein>
<proteinExistence type="predicted"/>
<feature type="chain" id="PRO_5046334430" description="Six-hairpin glycosidase-like protein" evidence="1">
    <location>
        <begin position="23"/>
        <end position="961"/>
    </location>
</feature>
<accession>A0ABP0CQU4</accession>
<keyword evidence="1" id="KW-0732">Signal</keyword>
<sequence>MQLPSLWATVSALLLQGCPAHGQLVDRSSNASPNDTLGLTHGFSQLTTRQFAAELVRDAQLLVSLRLADGSSRFDFLPRDRLNSRARNGQHHWGDVNLRYRLVPTTGASSSSPPWIDISSSSNRKSVTSLAQKSTATMSSINMTVLASADLGDTLSSTPSTTSSNTLPFTIVREWLDVDGDLGLRFRITYKTTTTPSSGSAPVLEIGGLGFPATVNNIFTNRSPEDVQAMCSLADPYIGMDAGYLRIAPVSGKSNASVLLVTPLRGTRTPFEAYRNLDEPSGPDDTTNAYETQSFEGFYEWQTVTSAWADNEWRARRTVRGVVNSTNGEPWNGRGRGPVTLSRPGDSVEFGLRFTLTSTQDGQNVGPAAVDATLRRPDLDMPVVRGVPGYVLPRDLPGQLFVWPPNDAVGNITVGVYPPTALSLTLVASDHDASVTPSLPLEYKVTASSSAWGRVRVELTYHRQNTSQDVLQTVHYYVTKQAASAVGDLGHFLTTKHLFSDTTDPFGRAPSILTYDVEMGDVVRQEPRVWIAGLSDEAGAGSFLAAAAKQAVLPDADELAVLALFVDRVLWGVVQQGPKNQTDPYAVRKSVFFHDPAVLPHYAYNRSMDWSSWTSWTRTQAYAADRAYDYVHVAATYWVMYRAARAYPDVFVGMNVTTAANQNQNPPWQWYLRQASETVQRAMATTSSGVPRAEHAYDGLMGETVFSELLTDLKREAAEAGAWASSAASTIEAVMRARARRWAAATVPFDSEMAWDSTAQEGVHLWSSWFGDTRTAQKAVDTVLGFTPAVPHWAWNGNARRYWDNKYGGKLARIERQVHHYGSALNGLVLLREATLSSSSDQSYHVRVGYAGTGTAALTNIATDGFASASFHSWPDTLEWDAYSGDYGPGFLGMALGGGTYVVQDTDSLSTGRLLCYGGILSMKPMTTTVYPRDAWQRRVFLGSLSIIITIDAGIIDYCLD</sequence>
<feature type="signal peptide" evidence="1">
    <location>
        <begin position="1"/>
        <end position="22"/>
    </location>
</feature>
<dbReference type="Proteomes" id="UP001642482">
    <property type="component" value="Unassembled WGS sequence"/>
</dbReference>
<comment type="caution">
    <text evidence="2">The sequence shown here is derived from an EMBL/GenBank/DDBJ whole genome shotgun (WGS) entry which is preliminary data.</text>
</comment>